<dbReference type="Proteomes" id="UP000308760">
    <property type="component" value="Unassembled WGS sequence"/>
</dbReference>
<accession>A0A4S8QF11</accession>
<dbReference type="OrthoDB" id="4249122at2"/>
<reference evidence="1 2" key="2">
    <citation type="submission" date="2019-05" db="EMBL/GenBank/DDBJ databases">
        <title>Glycomyces buryatensis sp. nov.</title>
        <authorList>
            <person name="Nikitina E."/>
        </authorList>
    </citation>
    <scope>NUCLEOTIDE SEQUENCE [LARGE SCALE GENOMIC DNA]</scope>
    <source>
        <strain evidence="1 2">18</strain>
    </source>
</reference>
<proteinExistence type="predicted"/>
<dbReference type="RefSeq" id="WP_136535668.1">
    <property type="nucleotide sequence ID" value="NZ_STGY01000061.1"/>
</dbReference>
<organism evidence="1 2">
    <name type="scientific">Glycomyces buryatensis</name>
    <dbReference type="NCBI Taxonomy" id="2570927"/>
    <lineage>
        <taxon>Bacteria</taxon>
        <taxon>Bacillati</taxon>
        <taxon>Actinomycetota</taxon>
        <taxon>Actinomycetes</taxon>
        <taxon>Glycomycetales</taxon>
        <taxon>Glycomycetaceae</taxon>
        <taxon>Glycomyces</taxon>
    </lineage>
</organism>
<evidence type="ECO:0000313" key="2">
    <source>
        <dbReference type="Proteomes" id="UP000308760"/>
    </source>
</evidence>
<protein>
    <submittedName>
        <fullName evidence="1">Uncharacterized protein</fullName>
    </submittedName>
</protein>
<dbReference type="EMBL" id="STGY01000061">
    <property type="protein sequence ID" value="THV39839.1"/>
    <property type="molecule type" value="Genomic_DNA"/>
</dbReference>
<gene>
    <name evidence="1" type="ORF">FAB82_16655</name>
</gene>
<evidence type="ECO:0000313" key="1">
    <source>
        <dbReference type="EMBL" id="THV39839.1"/>
    </source>
</evidence>
<sequence>MPTAPNRAELLLSPELPPDVESEWIAVLRENGFEAEAHRQAAHRSPTGLDWLLLLSLPLQAFVAALGSEAMHDLYRGLKDRLRGRDRDVPKPMVLEDSDTGLRIILEADLPPEAFERLFEMNFEDFDSGPLHYDRYRRIWRSELDEAGD</sequence>
<keyword evidence="2" id="KW-1185">Reference proteome</keyword>
<reference evidence="2" key="1">
    <citation type="submission" date="2019-04" db="EMBL/GenBank/DDBJ databases">
        <title>Nocardioides xinjiangensis sp. nov.</title>
        <authorList>
            <person name="Liu S."/>
        </authorList>
    </citation>
    <scope>NUCLEOTIDE SEQUENCE [LARGE SCALE GENOMIC DNA]</scope>
    <source>
        <strain evidence="2">18</strain>
    </source>
</reference>
<comment type="caution">
    <text evidence="1">The sequence shown here is derived from an EMBL/GenBank/DDBJ whole genome shotgun (WGS) entry which is preliminary data.</text>
</comment>
<name>A0A4S8QF11_9ACTN</name>
<dbReference type="AlphaFoldDB" id="A0A4S8QF11"/>